<name>A0ABP0U1X9_9BRYO</name>
<proteinExistence type="predicted"/>
<accession>A0ABP0U1X9</accession>
<feature type="region of interest" description="Disordered" evidence="1">
    <location>
        <begin position="131"/>
        <end position="152"/>
    </location>
</feature>
<evidence type="ECO:0000313" key="3">
    <source>
        <dbReference type="Proteomes" id="UP001497512"/>
    </source>
</evidence>
<sequence length="152" mass="17839">MTSPQGMDELFWGWDHEDVNDWVERLTMAAEKYGVVDADDIRMKLDAFKQELKERVQKYFERLDKIFQRGRIQDAEQRQRLISRLQLEICKVCVVRMFTHIEELVVVATELEKVLGELGATPYEPLKEEHEDGVSENYNGEAGQTCFEQHTD</sequence>
<dbReference type="Proteomes" id="UP001497512">
    <property type="component" value="Chromosome 18"/>
</dbReference>
<dbReference type="EMBL" id="OZ019910">
    <property type="protein sequence ID" value="CAK9210923.1"/>
    <property type="molecule type" value="Genomic_DNA"/>
</dbReference>
<organism evidence="2 3">
    <name type="scientific">Sphagnum troendelagicum</name>
    <dbReference type="NCBI Taxonomy" id="128251"/>
    <lineage>
        <taxon>Eukaryota</taxon>
        <taxon>Viridiplantae</taxon>
        <taxon>Streptophyta</taxon>
        <taxon>Embryophyta</taxon>
        <taxon>Bryophyta</taxon>
        <taxon>Sphagnophytina</taxon>
        <taxon>Sphagnopsida</taxon>
        <taxon>Sphagnales</taxon>
        <taxon>Sphagnaceae</taxon>
        <taxon>Sphagnum</taxon>
    </lineage>
</organism>
<keyword evidence="3" id="KW-1185">Reference proteome</keyword>
<gene>
    <name evidence="2" type="ORF">CSSPTR1EN2_LOCUS10402</name>
</gene>
<reference evidence="2" key="1">
    <citation type="submission" date="2024-02" db="EMBL/GenBank/DDBJ databases">
        <authorList>
            <consortium name="ELIXIR-Norway"/>
            <consortium name="Elixir Norway"/>
        </authorList>
    </citation>
    <scope>NUCLEOTIDE SEQUENCE</scope>
</reference>
<evidence type="ECO:0000313" key="2">
    <source>
        <dbReference type="EMBL" id="CAK9210923.1"/>
    </source>
</evidence>
<evidence type="ECO:0000256" key="1">
    <source>
        <dbReference type="SAM" id="MobiDB-lite"/>
    </source>
</evidence>
<protein>
    <submittedName>
        <fullName evidence="2">Uncharacterized protein</fullName>
    </submittedName>
</protein>